<dbReference type="Proteomes" id="UP001215712">
    <property type="component" value="Unassembled WGS sequence"/>
</dbReference>
<proteinExistence type="inferred from homology"/>
<gene>
    <name evidence="8" type="ORF">N7493_005183</name>
</gene>
<dbReference type="GO" id="GO:0016020">
    <property type="term" value="C:membrane"/>
    <property type="evidence" value="ECO:0007669"/>
    <property type="project" value="UniProtKB-SubCell"/>
</dbReference>
<feature type="transmembrane region" description="Helical" evidence="6">
    <location>
        <begin position="375"/>
        <end position="396"/>
    </location>
</feature>
<feature type="transmembrane region" description="Helical" evidence="6">
    <location>
        <begin position="408"/>
        <end position="431"/>
    </location>
</feature>
<keyword evidence="9" id="KW-1185">Reference proteome</keyword>
<feature type="transmembrane region" description="Helical" evidence="6">
    <location>
        <begin position="181"/>
        <end position="202"/>
    </location>
</feature>
<feature type="transmembrane region" description="Helical" evidence="6">
    <location>
        <begin position="261"/>
        <end position="283"/>
    </location>
</feature>
<dbReference type="PANTHER" id="PTHR22950:SF8">
    <property type="entry name" value="AMINO ACID TRANSPORTER (EUROFUNG)"/>
    <property type="match status" value="1"/>
</dbReference>
<accession>A0AAD6MWB4</accession>
<evidence type="ECO:0000259" key="7">
    <source>
        <dbReference type="Pfam" id="PF01490"/>
    </source>
</evidence>
<evidence type="ECO:0000256" key="2">
    <source>
        <dbReference type="ARBA" id="ARBA00008066"/>
    </source>
</evidence>
<feature type="transmembrane region" description="Helical" evidence="6">
    <location>
        <begin position="303"/>
        <end position="326"/>
    </location>
</feature>
<keyword evidence="4 6" id="KW-1133">Transmembrane helix</keyword>
<evidence type="ECO:0000256" key="6">
    <source>
        <dbReference type="SAM" id="Phobius"/>
    </source>
</evidence>
<evidence type="ECO:0000256" key="3">
    <source>
        <dbReference type="ARBA" id="ARBA00022692"/>
    </source>
</evidence>
<dbReference type="PANTHER" id="PTHR22950">
    <property type="entry name" value="AMINO ACID TRANSPORTER"/>
    <property type="match status" value="1"/>
</dbReference>
<evidence type="ECO:0000256" key="5">
    <source>
        <dbReference type="ARBA" id="ARBA00023136"/>
    </source>
</evidence>
<comment type="similarity">
    <text evidence="2">Belongs to the amino acid/polyamine transporter 2 family.</text>
</comment>
<organism evidence="8 9">
    <name type="scientific">Penicillium malachiteum</name>
    <dbReference type="NCBI Taxonomy" id="1324776"/>
    <lineage>
        <taxon>Eukaryota</taxon>
        <taxon>Fungi</taxon>
        <taxon>Dikarya</taxon>
        <taxon>Ascomycota</taxon>
        <taxon>Pezizomycotina</taxon>
        <taxon>Eurotiomycetes</taxon>
        <taxon>Eurotiomycetidae</taxon>
        <taxon>Eurotiales</taxon>
        <taxon>Aspergillaceae</taxon>
        <taxon>Penicillium</taxon>
    </lineage>
</organism>
<evidence type="ECO:0000256" key="4">
    <source>
        <dbReference type="ARBA" id="ARBA00022989"/>
    </source>
</evidence>
<feature type="transmembrane region" description="Helical" evidence="6">
    <location>
        <begin position="347"/>
        <end position="369"/>
    </location>
</feature>
<feature type="transmembrane region" description="Helical" evidence="6">
    <location>
        <begin position="68"/>
        <end position="91"/>
    </location>
</feature>
<comment type="subcellular location">
    <subcellularLocation>
        <location evidence="1">Membrane</location>
        <topology evidence="1">Multi-pass membrane protein</topology>
    </subcellularLocation>
</comment>
<name>A0AAD6MWB4_9EURO</name>
<dbReference type="AlphaFoldDB" id="A0AAD6MWB4"/>
<feature type="transmembrane region" description="Helical" evidence="6">
    <location>
        <begin position="119"/>
        <end position="143"/>
    </location>
</feature>
<feature type="transmembrane region" description="Helical" evidence="6">
    <location>
        <begin position="222"/>
        <end position="241"/>
    </location>
</feature>
<feature type="transmembrane region" description="Helical" evidence="6">
    <location>
        <begin position="45"/>
        <end position="62"/>
    </location>
</feature>
<keyword evidence="5 6" id="KW-0472">Membrane</keyword>
<dbReference type="InterPro" id="IPR013057">
    <property type="entry name" value="AA_transpt_TM"/>
</dbReference>
<sequence length="454" mass="49119">MYSKKDADVDQIGQDVTLDADMNDREKQIYQGGMEKFNRLGWKRLTIVLIVEAVALGSLSIPQTFATLGMVAGVICCVGLGLIAVYTSYIIGQVKVKFPHISNYPEAGRQMFGRWGYEILYLMLCLELLLSAGSHCLTGTIAFTNITDSNVCAVVFGVVSAIILLIFAIPPSFSEMAILGYIDFASVILAIGITIIGTGVEATNSTGGLAAVNWSAWPKEGITFADAFIALSNIIFAYSFALCQFSFMDEMHTPTDFPKSIWALGLAEILIYTLTGALCYAFVGQDVQSPALLSAGSLLSRVAFGVALPVIFISGSINTVVLGRLIHGRIFENSNIRFVNTKMGWTTWLVVVTVLTILEFVVAEVIPFFDDLLSIISSLFVSGFTFYFPAIMWFMFIRQGSMFSSQNIFLTVVNGIIFAIGIIVLVAGTYASVVDIINSYADGTVGGVFSCTSS</sequence>
<feature type="domain" description="Amino acid transporter transmembrane" evidence="7">
    <location>
        <begin position="40"/>
        <end position="433"/>
    </location>
</feature>
<feature type="transmembrane region" description="Helical" evidence="6">
    <location>
        <begin position="149"/>
        <end position="169"/>
    </location>
</feature>
<comment type="caution">
    <text evidence="8">The sequence shown here is derived from an EMBL/GenBank/DDBJ whole genome shotgun (WGS) entry which is preliminary data.</text>
</comment>
<reference evidence="8" key="1">
    <citation type="journal article" date="2023" name="IMA Fungus">
        <title>Comparative genomic study of the Penicillium genus elucidates a diverse pangenome and 15 lateral gene transfer events.</title>
        <authorList>
            <person name="Petersen C."/>
            <person name="Sorensen T."/>
            <person name="Nielsen M.R."/>
            <person name="Sondergaard T.E."/>
            <person name="Sorensen J.L."/>
            <person name="Fitzpatrick D.A."/>
            <person name="Frisvad J.C."/>
            <person name="Nielsen K.L."/>
        </authorList>
    </citation>
    <scope>NUCLEOTIDE SEQUENCE</scope>
    <source>
        <strain evidence="8">IBT 17514</strain>
    </source>
</reference>
<reference evidence="8" key="2">
    <citation type="submission" date="2023-01" db="EMBL/GenBank/DDBJ databases">
        <authorList>
            <person name="Petersen C."/>
        </authorList>
    </citation>
    <scope>NUCLEOTIDE SEQUENCE</scope>
    <source>
        <strain evidence="8">IBT 17514</strain>
    </source>
</reference>
<evidence type="ECO:0000313" key="9">
    <source>
        <dbReference type="Proteomes" id="UP001215712"/>
    </source>
</evidence>
<dbReference type="Pfam" id="PF01490">
    <property type="entry name" value="Aa_trans"/>
    <property type="match status" value="1"/>
</dbReference>
<dbReference type="EMBL" id="JAQJAN010000006">
    <property type="protein sequence ID" value="KAJ5727363.1"/>
    <property type="molecule type" value="Genomic_DNA"/>
</dbReference>
<keyword evidence="3 6" id="KW-0812">Transmembrane</keyword>
<evidence type="ECO:0000256" key="1">
    <source>
        <dbReference type="ARBA" id="ARBA00004141"/>
    </source>
</evidence>
<protein>
    <recommendedName>
        <fullName evidence="7">Amino acid transporter transmembrane domain-containing protein</fullName>
    </recommendedName>
</protein>
<dbReference type="GO" id="GO:0015179">
    <property type="term" value="F:L-amino acid transmembrane transporter activity"/>
    <property type="evidence" value="ECO:0007669"/>
    <property type="project" value="TreeGrafter"/>
</dbReference>
<evidence type="ECO:0000313" key="8">
    <source>
        <dbReference type="EMBL" id="KAJ5727363.1"/>
    </source>
</evidence>